<keyword evidence="2" id="KW-1185">Reference proteome</keyword>
<dbReference type="Proteomes" id="UP001172386">
    <property type="component" value="Unassembled WGS sequence"/>
</dbReference>
<proteinExistence type="predicted"/>
<dbReference type="EMBL" id="JAPDRQ010000029">
    <property type="protein sequence ID" value="KAJ9660647.1"/>
    <property type="molecule type" value="Genomic_DNA"/>
</dbReference>
<evidence type="ECO:0000313" key="2">
    <source>
        <dbReference type="Proteomes" id="UP001172386"/>
    </source>
</evidence>
<accession>A0ACC3AF81</accession>
<comment type="caution">
    <text evidence="1">The sequence shown here is derived from an EMBL/GenBank/DDBJ whole genome shotgun (WGS) entry which is preliminary data.</text>
</comment>
<gene>
    <name evidence="1" type="ORF">H2198_002389</name>
</gene>
<name>A0ACC3AF81_9EURO</name>
<reference evidence="1" key="1">
    <citation type="submission" date="2022-10" db="EMBL/GenBank/DDBJ databases">
        <title>Culturing micro-colonial fungi from biological soil crusts in the Mojave desert and describing Neophaeococcomyces mojavensis, and introducing the new genera and species Taxawa tesnikishii.</title>
        <authorList>
            <person name="Kurbessoian T."/>
            <person name="Stajich J.E."/>
        </authorList>
    </citation>
    <scope>NUCLEOTIDE SEQUENCE</scope>
    <source>
        <strain evidence="1">JES_112</strain>
    </source>
</reference>
<organism evidence="1 2">
    <name type="scientific">Neophaeococcomyces mojaviensis</name>
    <dbReference type="NCBI Taxonomy" id="3383035"/>
    <lineage>
        <taxon>Eukaryota</taxon>
        <taxon>Fungi</taxon>
        <taxon>Dikarya</taxon>
        <taxon>Ascomycota</taxon>
        <taxon>Pezizomycotina</taxon>
        <taxon>Eurotiomycetes</taxon>
        <taxon>Chaetothyriomycetidae</taxon>
        <taxon>Chaetothyriales</taxon>
        <taxon>Chaetothyriales incertae sedis</taxon>
        <taxon>Neophaeococcomyces</taxon>
    </lineage>
</organism>
<sequence>MDVRGYQLYQPGTSRYNPRITDEEWDRHKETLRQLHERKLTRQQILDIISPEFGDVKPTYGQLCTRFEKWGFLVYTKTGKPKKEPNDNRKASAKELSVTDSDDLNSRHPFSPGSSSGSTVIPDISNINLNDKATPTNLTDIPETPENQYVMPAWNGTSPRTEFHRFTSGQVSTPPARASYEADLNRYEGDQHVQRPSYEYQAHLQAPIQPSTPRSKARTSFSDRASLSETLSMTSSRPSNNTMTNLSSIDQDEPETLAARTRNADGTLDAVMRYLQSLGPNHIHGNHINTMLSLAAYLFATRSYSTAFQLYRKVYDLMVQDPNCDDVSRVGALMKCSQSAVEPSDLEFMQRELHQALKWEFTDSSLSAFVARLLLSIETQISEGFNLSQVSGVVTTPIMKNTSHLMGKGCGSSYPGTRRMYWRLKLMSHTPFHSGCARLLKLLSELLSWAWAAMAVLPFPDSTIKTAGCLCKDGLYFDFVRMITTIILQAAVGFDILDLIKIRTIRLTPCTCVMCADVETTFDVCPIETFTAIAFLTVDRCRLDWTSCTPGGRHQELFPRTIMKEQLLPTIESLLDQVAANIQSPTNIHTSDLYDDFLSCIWSCFETHDLPLKKARFDASSQKINSLIAKIVGHGVGTSNTATQPRASTDGGVNGSQPVFDYGQSGSADIANKITAVKRNRSNASSLKPSASNASERSMIRIRKKLKFRSSQDILNSMSSYSSLSSRNSVRFSYVTGLPDLEPVLDQDELQDVPPDMTPEEFTRYQRPDSWQPRPESTMSVRIGYRDSNRY</sequence>
<protein>
    <submittedName>
        <fullName evidence="1">Uncharacterized protein</fullName>
    </submittedName>
</protein>
<evidence type="ECO:0000313" key="1">
    <source>
        <dbReference type="EMBL" id="KAJ9660647.1"/>
    </source>
</evidence>